<proteinExistence type="predicted"/>
<dbReference type="RefSeq" id="WP_167671279.1">
    <property type="nucleotide sequence ID" value="NZ_JAATJS010000001.1"/>
</dbReference>
<organism evidence="1 2">
    <name type="scientific">Microvirga terricola</name>
    <dbReference type="NCBI Taxonomy" id="2719797"/>
    <lineage>
        <taxon>Bacteria</taxon>
        <taxon>Pseudomonadati</taxon>
        <taxon>Pseudomonadota</taxon>
        <taxon>Alphaproteobacteria</taxon>
        <taxon>Hyphomicrobiales</taxon>
        <taxon>Methylobacteriaceae</taxon>
        <taxon>Microvirga</taxon>
    </lineage>
</organism>
<comment type="caution">
    <text evidence="1">The sequence shown here is derived from an EMBL/GenBank/DDBJ whole genome shotgun (WGS) entry which is preliminary data.</text>
</comment>
<dbReference type="Proteomes" id="UP000707352">
    <property type="component" value="Unassembled WGS sequence"/>
</dbReference>
<dbReference type="InterPro" id="IPR012106">
    <property type="entry name" value="Phage_Mu_Gp1"/>
</dbReference>
<dbReference type="Pfam" id="PF10123">
    <property type="entry name" value="Mu-like_Pro"/>
    <property type="match status" value="1"/>
</dbReference>
<dbReference type="PIRSF" id="PIRSF016624">
    <property type="entry name" value="Mu_prophg_I"/>
    <property type="match status" value="1"/>
</dbReference>
<sequence length="368" mass="39746">MTTIVTSLNSNIPAGQAIPEWIHLVPAGTFYGEDGRGPYILPENVDELIRKSMMAGKLAIDENHATDLAAKEGRPAPARGWIVSLEKRDDGLWGRVEWTASGRALLEDHAYRGISPVIMSEKKTGRIVKVLRASLTNDPNFHLTHLHHSRSQDMDLIEKLRKALNLGADASEADVLAAATAASAAVTTHAASLKTIAEAAGLKSEAAVDDLVTHLQSRTADFKKLGDAAGIQGDVTVDALVTHLQAKSDKGDKGDEKTIISLQSQLDTLRNERAKEKATAAIDKAIEGGKPIKPLRDRYIDRHMKDPEGVQAELDALPSIHAGGSPATREPANKDEAALDDNDLHICELMGIDPKEYAKTKKLQVEKL</sequence>
<evidence type="ECO:0000313" key="1">
    <source>
        <dbReference type="EMBL" id="NIX75393.1"/>
    </source>
</evidence>
<gene>
    <name evidence="1" type="ORF">HB375_02045</name>
</gene>
<protein>
    <recommendedName>
        <fullName evidence="3">Mu-like prophage I protein</fullName>
    </recommendedName>
</protein>
<accession>A0ABX0V734</accession>
<name>A0ABX0V734_9HYPH</name>
<evidence type="ECO:0008006" key="3">
    <source>
        <dbReference type="Google" id="ProtNLM"/>
    </source>
</evidence>
<reference evidence="1 2" key="1">
    <citation type="submission" date="2020-03" db="EMBL/GenBank/DDBJ databases">
        <title>The genome sequence of Microvirga sp. c23x22.</title>
        <authorList>
            <person name="Zhang X."/>
        </authorList>
    </citation>
    <scope>NUCLEOTIDE SEQUENCE [LARGE SCALE GENOMIC DNA]</scope>
    <source>
        <strain evidence="2">c23x22</strain>
    </source>
</reference>
<evidence type="ECO:0000313" key="2">
    <source>
        <dbReference type="Proteomes" id="UP000707352"/>
    </source>
</evidence>
<dbReference type="EMBL" id="JAATJS010000001">
    <property type="protein sequence ID" value="NIX75393.1"/>
    <property type="molecule type" value="Genomic_DNA"/>
</dbReference>
<keyword evidence="2" id="KW-1185">Reference proteome</keyword>